<accession>A0A8T2BYX4</accession>
<name>A0A8T2BYX4_9BRAS</name>
<comment type="caution">
    <text evidence="3">The sequence shown here is derived from an EMBL/GenBank/DDBJ whole genome shotgun (WGS) entry which is preliminary data.</text>
</comment>
<protein>
    <recommendedName>
        <fullName evidence="5">Plant thionin family protein</fullName>
    </recommendedName>
</protein>
<keyword evidence="4" id="KW-1185">Reference proteome</keyword>
<evidence type="ECO:0000313" key="4">
    <source>
        <dbReference type="Proteomes" id="UP000694240"/>
    </source>
</evidence>
<feature type="signal peptide" evidence="2">
    <location>
        <begin position="1"/>
        <end position="25"/>
    </location>
</feature>
<feature type="compositionally biased region" description="Pro residues" evidence="1">
    <location>
        <begin position="64"/>
        <end position="76"/>
    </location>
</feature>
<organism evidence="3 4">
    <name type="scientific">Arabidopsis thaliana x Arabidopsis arenosa</name>
    <dbReference type="NCBI Taxonomy" id="1240361"/>
    <lineage>
        <taxon>Eukaryota</taxon>
        <taxon>Viridiplantae</taxon>
        <taxon>Streptophyta</taxon>
        <taxon>Embryophyta</taxon>
        <taxon>Tracheophyta</taxon>
        <taxon>Spermatophyta</taxon>
        <taxon>Magnoliopsida</taxon>
        <taxon>eudicotyledons</taxon>
        <taxon>Gunneridae</taxon>
        <taxon>Pentapetalae</taxon>
        <taxon>rosids</taxon>
        <taxon>malvids</taxon>
        <taxon>Brassicales</taxon>
        <taxon>Brassicaceae</taxon>
        <taxon>Camelineae</taxon>
        <taxon>Arabidopsis</taxon>
    </lineage>
</organism>
<evidence type="ECO:0000256" key="1">
    <source>
        <dbReference type="SAM" id="MobiDB-lite"/>
    </source>
</evidence>
<evidence type="ECO:0000256" key="2">
    <source>
        <dbReference type="SAM" id="SignalP"/>
    </source>
</evidence>
<reference evidence="3 4" key="1">
    <citation type="submission" date="2020-12" db="EMBL/GenBank/DDBJ databases">
        <title>Concerted genomic and epigenomic changes stabilize Arabidopsis allopolyploids.</title>
        <authorList>
            <person name="Chen Z."/>
        </authorList>
    </citation>
    <scope>NUCLEOTIDE SEQUENCE [LARGE SCALE GENOMIC DNA]</scope>
    <source>
        <strain evidence="3">Allo738</strain>
        <tissue evidence="3">Leaf</tissue>
    </source>
</reference>
<dbReference type="EMBL" id="JAEFBK010000006">
    <property type="protein sequence ID" value="KAG7591440.1"/>
    <property type="molecule type" value="Genomic_DNA"/>
</dbReference>
<keyword evidence="2" id="KW-0732">Signal</keyword>
<evidence type="ECO:0008006" key="5">
    <source>
        <dbReference type="Google" id="ProtNLM"/>
    </source>
</evidence>
<dbReference type="PANTHER" id="PTHR36312:SF16">
    <property type="entry name" value="THIONIN-LIKE PROTEIN 2"/>
    <property type="match status" value="1"/>
</dbReference>
<proteinExistence type="predicted"/>
<sequence>MEGKNLVAVLVTMMVMGNLLPQTEAQKIPFMQCYPACIVVCKSESTFPKFLKCPFTCIKTCLHPPSPPPSPSPSPSPSENTIDQTDH</sequence>
<gene>
    <name evidence="3" type="ORF">ISN45_Aa01g004680</name>
</gene>
<evidence type="ECO:0000313" key="3">
    <source>
        <dbReference type="EMBL" id="KAG7591440.1"/>
    </source>
</evidence>
<feature type="chain" id="PRO_5035718530" description="Plant thionin family protein" evidence="2">
    <location>
        <begin position="26"/>
        <end position="87"/>
    </location>
</feature>
<dbReference type="InterPro" id="IPR038975">
    <property type="entry name" value="THNL"/>
</dbReference>
<dbReference type="Proteomes" id="UP000694240">
    <property type="component" value="Chromosome 6"/>
</dbReference>
<dbReference type="PANTHER" id="PTHR36312">
    <property type="entry name" value="THIONIN-LIKE PROTEIN 1"/>
    <property type="match status" value="1"/>
</dbReference>
<dbReference type="AlphaFoldDB" id="A0A8T2BYX4"/>
<feature type="region of interest" description="Disordered" evidence="1">
    <location>
        <begin position="64"/>
        <end position="87"/>
    </location>
</feature>